<accession>Q4KSD6</accession>
<evidence type="ECO:0000313" key="1">
    <source>
        <dbReference type="EMBL" id="AAX82330.1"/>
    </source>
</evidence>
<name>Q4KSD6_ISKNV</name>
<organism evidence="1 2">
    <name type="scientific">orange spotted grouper iridovirus</name>
    <dbReference type="NCBI Taxonomy" id="2848011"/>
    <lineage>
        <taxon>Viruses</taxon>
        <taxon>Varidnaviria</taxon>
        <taxon>Bamfordvirae</taxon>
        <taxon>Nucleocytoviricota</taxon>
        <taxon>Megaviricetes</taxon>
        <taxon>Pimascovirales</taxon>
        <taxon>Pimascovirales incertae sedis</taxon>
        <taxon>Iridoviridae</taxon>
        <taxon>Alphairidovirinae</taxon>
        <taxon>Megalocytivirus</taxon>
        <taxon>Megalocytivirus pagrus1</taxon>
        <taxon>Infectious spleen and kidney necrosis virus</taxon>
    </lineage>
</organism>
<dbReference type="EMBL" id="AY894343">
    <property type="protein sequence ID" value="AAX82330.1"/>
    <property type="molecule type" value="Genomic_DNA"/>
</dbReference>
<evidence type="ECO:0000313" key="2">
    <source>
        <dbReference type="Proteomes" id="UP000140373"/>
    </source>
</evidence>
<reference evidence="1 2" key="1">
    <citation type="journal article" date="2005" name="Virology">
        <title>Complete genome sequence analysis of an iridovirus isolated from the orange-spotted grouper, Epinephelus coioides.</title>
        <authorList>
            <person name="Lu L."/>
            <person name="Zhou S.Y."/>
            <person name="Chen C."/>
            <person name="Weng S.P."/>
            <person name="Chan S.M."/>
            <person name="He J.G."/>
        </authorList>
    </citation>
    <scope>NUCLEOTIDE SEQUENCE [LARGE SCALE GENOMIC DNA]</scope>
</reference>
<protein>
    <submittedName>
        <fullName evidence="1">ORF21L</fullName>
    </submittedName>
</protein>
<proteinExistence type="predicted"/>
<dbReference type="Proteomes" id="UP000140373">
    <property type="component" value="Segment"/>
</dbReference>
<sequence>MITSHSLDKIQIFLYIKCHSPLSSSALPAQVPCVVTRQVPGNASLPPNAGLLPNAGHP</sequence>